<proteinExistence type="predicted"/>
<gene>
    <name evidence="1" type="primary">66</name>
    <name evidence="1" type="ORF">SEA_STARBOW_66</name>
</gene>
<evidence type="ECO:0000313" key="2">
    <source>
        <dbReference type="Proteomes" id="UP000259040"/>
    </source>
</evidence>
<dbReference type="EMBL" id="MH576964">
    <property type="protein sequence ID" value="AXH66575.1"/>
    <property type="molecule type" value="Genomic_DNA"/>
</dbReference>
<sequence>MRLWRRKAKPQVAPTVPVDYPTGTCVQTENGLFYIKGKFRYRITSMRILDSWGFPYILKSSEAALSKHKIGGKLGFRQGTLVKDMSNGKMYLISENLRRLIDSPDFFDVMLFPRDRVIEVPSTEIALHKEGEKITWQLPPTSLQAGV</sequence>
<protein>
    <submittedName>
        <fullName evidence="1">Uncharacterized protein</fullName>
    </submittedName>
</protein>
<evidence type="ECO:0000313" key="1">
    <source>
        <dbReference type="EMBL" id="AXH66575.1"/>
    </source>
</evidence>
<organism evidence="1 2">
    <name type="scientific">Streptomyces phage Starbow</name>
    <dbReference type="NCBI Taxonomy" id="2283266"/>
    <lineage>
        <taxon>Viruses</taxon>
        <taxon>Duplodnaviria</taxon>
        <taxon>Heunggongvirae</taxon>
        <taxon>Uroviricota</taxon>
        <taxon>Caudoviricetes</taxon>
        <taxon>Stanwilliamsviridae</taxon>
        <taxon>Boydwoodruffvirinae</taxon>
        <taxon>Karimacvirus</taxon>
        <taxon>Karimacvirus karimac</taxon>
        <taxon>Streptomyces virus Karimac</taxon>
    </lineage>
</organism>
<dbReference type="Proteomes" id="UP000259040">
    <property type="component" value="Segment"/>
</dbReference>
<accession>A0A345M7V4</accession>
<name>A0A345M7V4_9CAUD</name>
<reference evidence="1 2" key="1">
    <citation type="submission" date="2018-07" db="EMBL/GenBank/DDBJ databases">
        <authorList>
            <person name="Boyd E.M."/>
            <person name="Barkley D.B."/>
            <person name="Naeem H."/>
            <person name="Vanhorne R."/>
            <person name="Nayek S."/>
            <person name="Layton S.R."/>
            <person name="Hughes L.E."/>
            <person name="Garlena R.A."/>
            <person name="Russell D.A."/>
            <person name="Pope W.H."/>
            <person name="Jacobs-Sera D."/>
            <person name="Hatfull G.F."/>
        </authorList>
    </citation>
    <scope>NUCLEOTIDE SEQUENCE [LARGE SCALE GENOMIC DNA]</scope>
</reference>